<keyword evidence="3" id="KW-0687">Ribonucleoprotein</keyword>
<feature type="domain" description="CCHC-type" evidence="6">
    <location>
        <begin position="338"/>
        <end position="353"/>
    </location>
</feature>
<reference evidence="7" key="2">
    <citation type="submission" date="2021-03" db="UniProtKB">
        <authorList>
            <consortium name="EnsemblPlants"/>
        </authorList>
    </citation>
    <scope>IDENTIFICATION</scope>
</reference>
<dbReference type="GO" id="GO:1990904">
    <property type="term" value="C:ribonucleoprotein complex"/>
    <property type="evidence" value="ECO:0007669"/>
    <property type="project" value="UniProtKB-KW"/>
</dbReference>
<dbReference type="InterPro" id="IPR041991">
    <property type="entry name" value="Ribosomal_eL27_KOW"/>
</dbReference>
<dbReference type="GO" id="GO:0003676">
    <property type="term" value="F:nucleic acid binding"/>
    <property type="evidence" value="ECO:0007669"/>
    <property type="project" value="InterPro"/>
</dbReference>
<dbReference type="Gramene" id="AUR62042607-RA">
    <property type="protein sequence ID" value="AUR62042607-RA:cds"/>
    <property type="gene ID" value="AUR62042607"/>
</dbReference>
<dbReference type="InterPro" id="IPR036875">
    <property type="entry name" value="Znf_CCHC_sf"/>
</dbReference>
<feature type="region of interest" description="Disordered" evidence="5">
    <location>
        <begin position="611"/>
        <end position="653"/>
    </location>
</feature>
<feature type="compositionally biased region" description="Polar residues" evidence="5">
    <location>
        <begin position="546"/>
        <end position="555"/>
    </location>
</feature>
<feature type="compositionally biased region" description="Low complexity" evidence="5">
    <location>
        <begin position="614"/>
        <end position="626"/>
    </location>
</feature>
<dbReference type="Proteomes" id="UP000596660">
    <property type="component" value="Unplaced"/>
</dbReference>
<dbReference type="PANTHER" id="PTHR10497">
    <property type="entry name" value="60S RIBOSOMAL PROTEIN L27"/>
    <property type="match status" value="1"/>
</dbReference>
<name>A0A803N9H3_CHEQI</name>
<evidence type="ECO:0000313" key="8">
    <source>
        <dbReference type="Proteomes" id="UP000596660"/>
    </source>
</evidence>
<feature type="compositionally biased region" description="Low complexity" evidence="5">
    <location>
        <begin position="431"/>
        <end position="444"/>
    </location>
</feature>
<dbReference type="Gene3D" id="2.30.30.770">
    <property type="match status" value="1"/>
</dbReference>
<keyword evidence="4" id="KW-0862">Zinc</keyword>
<dbReference type="PROSITE" id="PS50158">
    <property type="entry name" value="ZF_CCHC"/>
    <property type="match status" value="1"/>
</dbReference>
<dbReference type="GO" id="GO:0006412">
    <property type="term" value="P:translation"/>
    <property type="evidence" value="ECO:0007669"/>
    <property type="project" value="InterPro"/>
</dbReference>
<dbReference type="AlphaFoldDB" id="A0A803N9H3"/>
<comment type="similarity">
    <text evidence="1">Belongs to the eukaryotic ribosomal protein eL27 family.</text>
</comment>
<evidence type="ECO:0000313" key="7">
    <source>
        <dbReference type="EnsemblPlants" id="AUR62042607-RA:cds"/>
    </source>
</evidence>
<dbReference type="CDD" id="cd06090">
    <property type="entry name" value="KOW_RPL27"/>
    <property type="match status" value="1"/>
</dbReference>
<feature type="compositionally biased region" description="Polar residues" evidence="5">
    <location>
        <begin position="635"/>
        <end position="653"/>
    </location>
</feature>
<organism evidence="7 8">
    <name type="scientific">Chenopodium quinoa</name>
    <name type="common">Quinoa</name>
    <dbReference type="NCBI Taxonomy" id="63459"/>
    <lineage>
        <taxon>Eukaryota</taxon>
        <taxon>Viridiplantae</taxon>
        <taxon>Streptophyta</taxon>
        <taxon>Embryophyta</taxon>
        <taxon>Tracheophyta</taxon>
        <taxon>Spermatophyta</taxon>
        <taxon>Magnoliopsida</taxon>
        <taxon>eudicotyledons</taxon>
        <taxon>Gunneridae</taxon>
        <taxon>Pentapetalae</taxon>
        <taxon>Caryophyllales</taxon>
        <taxon>Chenopodiaceae</taxon>
        <taxon>Chenopodioideae</taxon>
        <taxon>Atripliceae</taxon>
        <taxon>Chenopodium</taxon>
    </lineage>
</organism>
<feature type="region of interest" description="Disordered" evidence="5">
    <location>
        <begin position="394"/>
        <end position="444"/>
    </location>
</feature>
<dbReference type="OMA" id="EYWCERT"/>
<dbReference type="InterPro" id="IPR001878">
    <property type="entry name" value="Znf_CCHC"/>
</dbReference>
<dbReference type="Pfam" id="PF00098">
    <property type="entry name" value="zf-CCHC"/>
    <property type="match status" value="1"/>
</dbReference>
<feature type="compositionally biased region" description="Polar residues" evidence="5">
    <location>
        <begin position="401"/>
        <end position="430"/>
    </location>
</feature>
<dbReference type="InterPro" id="IPR025558">
    <property type="entry name" value="DUF4283"/>
</dbReference>
<dbReference type="InterPro" id="IPR008991">
    <property type="entry name" value="Translation_prot_SH3-like_sf"/>
</dbReference>
<dbReference type="Pfam" id="PF01777">
    <property type="entry name" value="Ribosomal_L27e"/>
    <property type="match status" value="1"/>
</dbReference>
<evidence type="ECO:0000256" key="2">
    <source>
        <dbReference type="ARBA" id="ARBA00022980"/>
    </source>
</evidence>
<evidence type="ECO:0000256" key="3">
    <source>
        <dbReference type="ARBA" id="ARBA00023274"/>
    </source>
</evidence>
<dbReference type="EnsemblPlants" id="AUR62042607-RA">
    <property type="protein sequence ID" value="AUR62042607-RA:cds"/>
    <property type="gene ID" value="AUR62042607"/>
</dbReference>
<dbReference type="GO" id="GO:0005840">
    <property type="term" value="C:ribosome"/>
    <property type="evidence" value="ECO:0007669"/>
    <property type="project" value="UniProtKB-KW"/>
</dbReference>
<dbReference type="InterPro" id="IPR038655">
    <property type="entry name" value="Ribosomal_eL27_sf"/>
</dbReference>
<reference evidence="7" key="1">
    <citation type="journal article" date="2017" name="Nature">
        <title>The genome of Chenopodium quinoa.</title>
        <authorList>
            <person name="Jarvis D.E."/>
            <person name="Ho Y.S."/>
            <person name="Lightfoot D.J."/>
            <person name="Schmoeckel S.M."/>
            <person name="Li B."/>
            <person name="Borm T.J.A."/>
            <person name="Ohyanagi H."/>
            <person name="Mineta K."/>
            <person name="Michell C.T."/>
            <person name="Saber N."/>
            <person name="Kharbatia N.M."/>
            <person name="Rupper R.R."/>
            <person name="Sharp A.R."/>
            <person name="Dally N."/>
            <person name="Boughton B.A."/>
            <person name="Woo Y.H."/>
            <person name="Gao G."/>
            <person name="Schijlen E.G.W.M."/>
            <person name="Guo X."/>
            <person name="Momin A.A."/>
            <person name="Negrao S."/>
            <person name="Al-Babili S."/>
            <person name="Gehring C."/>
            <person name="Roessner U."/>
            <person name="Jung C."/>
            <person name="Murphy K."/>
            <person name="Arold S.T."/>
            <person name="Gojobori T."/>
            <person name="van der Linden C.G."/>
            <person name="van Loo E.N."/>
            <person name="Jellen E.N."/>
            <person name="Maughan P.J."/>
            <person name="Tester M."/>
        </authorList>
    </citation>
    <scope>NUCLEOTIDE SEQUENCE [LARGE SCALE GENOMIC DNA]</scope>
    <source>
        <strain evidence="7">cv. PI 614886</strain>
    </source>
</reference>
<evidence type="ECO:0000259" key="6">
    <source>
        <dbReference type="PROSITE" id="PS50158"/>
    </source>
</evidence>
<evidence type="ECO:0000256" key="4">
    <source>
        <dbReference type="PROSITE-ProRule" id="PRU00047"/>
    </source>
</evidence>
<protein>
    <recommendedName>
        <fullName evidence="6">CCHC-type domain-containing protein</fullName>
    </recommendedName>
</protein>
<proteinExistence type="inferred from homology"/>
<dbReference type="SUPFAM" id="SSF57756">
    <property type="entry name" value="Retrovirus zinc finger-like domains"/>
    <property type="match status" value="1"/>
</dbReference>
<dbReference type="FunFam" id="2.30.30.770:FF:000001">
    <property type="entry name" value="60S ribosomal protein L27"/>
    <property type="match status" value="1"/>
</dbReference>
<keyword evidence="2" id="KW-0689">Ribosomal protein</keyword>
<dbReference type="GO" id="GO:0003735">
    <property type="term" value="F:structural constituent of ribosome"/>
    <property type="evidence" value="ECO:0007669"/>
    <property type="project" value="InterPro"/>
</dbReference>
<dbReference type="SUPFAM" id="SSF50104">
    <property type="entry name" value="Translation proteins SH3-like domain"/>
    <property type="match status" value="1"/>
</dbReference>
<keyword evidence="4" id="KW-0479">Metal-binding</keyword>
<keyword evidence="8" id="KW-1185">Reference proteome</keyword>
<dbReference type="SMART" id="SM00343">
    <property type="entry name" value="ZnF_C2HC"/>
    <property type="match status" value="1"/>
</dbReference>
<dbReference type="Pfam" id="PF14111">
    <property type="entry name" value="DUF4283"/>
    <property type="match status" value="1"/>
</dbReference>
<evidence type="ECO:0000256" key="1">
    <source>
        <dbReference type="ARBA" id="ARBA00009124"/>
    </source>
</evidence>
<evidence type="ECO:0000256" key="5">
    <source>
        <dbReference type="SAM" id="MobiDB-lite"/>
    </source>
</evidence>
<keyword evidence="4" id="KW-0863">Zinc-finger</keyword>
<dbReference type="InterPro" id="IPR001141">
    <property type="entry name" value="Ribosomal_eL27"/>
</dbReference>
<sequence length="653" mass="72438">MVKFLKPGKAVILLQGRYAGRKAVIVRNFDEGSRDRRYGHCLVAGINKYPKKVIRKDSAKKQAKKSRVKCFVKVVNYNHIMPTRYTLDVDLKDVVSAEVLQSKDKKVTAAKETKARFEERFKTGKNRWFFSKLSTNEEMMLDVIADVPSAVTSTEPSVVINPPASHPISFREAVAGSTQWFKEARNIALTSLDWDDQPDCIPWSDLAVSFTPQLLSRLREPWKLTLMGNNVYLFRFSCLNDYERALYGGPWFILDHYLVVTKWKPNFRSSTTDFDYMSAWIRFPELPVEYYDKKPFSKSLQRYARVCIEISMTNPLVSKVWVGGGWQQVQYENIHSLCFHCGKIGHVAKECSQVSPSLEPSSSTQGNVAISKEAHKDTSVLSIVDYGPWNLVTGSKRNRTKSQSNPTPNRNFTASQNAKNKANGSRVQNQKHLNSGNKSSHNSKNLWRVLSMSISGDESAQGATVQDLMPPTSDSNINSSSPIIISKFQTEGSSSANSIIPQVKHLASVSVENHKQDFPTANLDNLSYDISPVLAKSGQSLSTTINSSPIPFNQTSSPSFPSSDSHNHIIADNSNLETSSDQTNSFTFPQCSSPSISPMLCNSGSSTIHPSNPPLYSSSNVNLSVSEAADHQEMEYSTTPLSTDSSASVPLGA</sequence>
<feature type="region of interest" description="Disordered" evidence="5">
    <location>
        <begin position="546"/>
        <end position="570"/>
    </location>
</feature>
<dbReference type="GO" id="GO:0008270">
    <property type="term" value="F:zinc ion binding"/>
    <property type="evidence" value="ECO:0007669"/>
    <property type="project" value="UniProtKB-KW"/>
</dbReference>
<accession>A0A803N9H3</accession>